<comment type="caution">
    <text evidence="3">The sequence shown here is derived from an EMBL/GenBank/DDBJ whole genome shotgun (WGS) entry which is preliminary data.</text>
</comment>
<reference evidence="3" key="1">
    <citation type="journal article" date="2021" name="PeerJ">
        <title>Extensive microbial diversity within the chicken gut microbiome revealed by metagenomics and culture.</title>
        <authorList>
            <person name="Gilroy R."/>
            <person name="Ravi A."/>
            <person name="Getino M."/>
            <person name="Pursley I."/>
            <person name="Horton D.L."/>
            <person name="Alikhan N.F."/>
            <person name="Baker D."/>
            <person name="Gharbi K."/>
            <person name="Hall N."/>
            <person name="Watson M."/>
            <person name="Adriaenssens E.M."/>
            <person name="Foster-Nyarko E."/>
            <person name="Jarju S."/>
            <person name="Secka A."/>
            <person name="Antonio M."/>
            <person name="Oren A."/>
            <person name="Chaudhuri R.R."/>
            <person name="La Ragione R."/>
            <person name="Hildebrand F."/>
            <person name="Pallen M.J."/>
        </authorList>
    </citation>
    <scope>NUCLEOTIDE SEQUENCE</scope>
    <source>
        <strain evidence="3">CHK198-12963</strain>
    </source>
</reference>
<evidence type="ECO:0000313" key="3">
    <source>
        <dbReference type="EMBL" id="HJC66728.1"/>
    </source>
</evidence>
<gene>
    <name evidence="3" type="ORF">H9931_08420</name>
</gene>
<organism evidence="3 4">
    <name type="scientific">Candidatus Enterocloster excrementigallinarum</name>
    <dbReference type="NCBI Taxonomy" id="2838558"/>
    <lineage>
        <taxon>Bacteria</taxon>
        <taxon>Bacillati</taxon>
        <taxon>Bacillota</taxon>
        <taxon>Clostridia</taxon>
        <taxon>Lachnospirales</taxon>
        <taxon>Lachnospiraceae</taxon>
        <taxon>Enterocloster</taxon>
    </lineage>
</organism>
<keyword evidence="1" id="KW-0175">Coiled coil</keyword>
<dbReference type="EMBL" id="DWWB01000047">
    <property type="protein sequence ID" value="HJC66728.1"/>
    <property type="molecule type" value="Genomic_DNA"/>
</dbReference>
<accession>A0A9D2PV00</accession>
<evidence type="ECO:0000256" key="1">
    <source>
        <dbReference type="SAM" id="Coils"/>
    </source>
</evidence>
<proteinExistence type="predicted"/>
<feature type="compositionally biased region" description="Basic and acidic residues" evidence="2">
    <location>
        <begin position="1305"/>
        <end position="1319"/>
    </location>
</feature>
<name>A0A9D2PV00_9FIRM</name>
<dbReference type="SUPFAM" id="SSF159501">
    <property type="entry name" value="EreA/ChaN-like"/>
    <property type="match status" value="1"/>
</dbReference>
<sequence length="1370" mass="156025">MANETLGRQRFYTPVEGMEGVGAALVPHASVSMDQRRPEQLGGGTYSGMQVTEQVMEAIKRGNGGSLFYFEELPERPGYYSMHPTYPELGANEKGETPYKLRENVNRLYKGVASHFVNGRGEVDFRAGARFMDEFNARFTNGSSLEDPLLDQAEVRKERISWLCHELRIPEEEQDDFSRFAQSCIYSDTNDEYVFGTSNFFEIIGQWAYGGIQVEEELKGALASDREFRDAVLPGIEQSKREILDLAGINPKTERRMIIPTECNGSTYVNRQLFARGYNVSQDGEDLGRFTVSFSMAESSLIKQRDNLRKELQLMADNPIEKAQELLEQHCRELSEKIEKETVPDEKNRLFEELNQLQSDREEAGRQLLNQQISQLSQEFVTLQEEIDRRFIEDPGTELKWDYHEAVNAASFELEQPDGTRKTYYITLEGFAPESNVIMDHAGISDAVSIGIYSSEEEFRNYYLQDHARIPKDDQILTTISGLKQKRGQLMERVSEEMFEFPKELLTQEIREQYQQMRDNRQADMNMAYFGEGSDWEKSLKSQAEKNPREPMMGIDIQSANSLYEPGHDRLIRRADAFVSRIPEELRPQYETLVEAYRYLNHQVRDISNRELFMKNIASLKVDQLRNGEISPEEEERVREEIRLLDKVGEEIGNRSTDDYMARAVASGFLERILTSGTYKIGNEAERLAFSQAMRPYGITEEGVISLAERIKEEVLPVTEVSMDVQEAIPGLAAGLIGTKDFRYAQQAVVDFAADNFDSALQGAFLPDERKALSALGMELYSQILIDGRPVSQLLNEKYGPENASHDLAKCEILAAAFRDRKIEFALGLESEEKGGRIPLNMHSKIPAVQESLERARKEREDRLRGKSEDWEIPRKGALPERPALNYVEMPLKYSMFERNARLRDYDFNMETGERTVKEDEKIGQPVGRGESIRIIYPLVESRDGNWVQAMGKDGTCGYIRKSRVDPELLESKVKNEEVRPLPRYRFAVNEYAFSKDYEPLFNDFRQYDSAFTMDRKAGIIETSVSRQEASAHRMNYLYGNALASDKSLPGSLGERFDQDEASFGVRFSSEVRCMQRAQFKKEAMEALEKDAGQLNGDPSRNNAMILVAETDHASPAAKKWIAEELGKGVEGALQNVGVIYVEDFMAGKDQQDLDDYLTGDREMSYGLRGFCVVHPGFQELLEGVKEYNTAHAAADQIRIVALGTELAQSDTRNGYEQQVERAAKFNYAAREIIDANLPLPGKRGVIYAGRAHMLAHPGLEDGKMILGLAQLYNRDALAIQKTGDRTEVVTYRKDEVLDIAPVKTAEEKKPEEKAETRPRSGSARAVSFQDLLAEEEKERPARTRRFSESEKYVRQKERVVSKEESARKR</sequence>
<feature type="compositionally biased region" description="Basic and acidic residues" evidence="2">
    <location>
        <begin position="1335"/>
        <end position="1370"/>
    </location>
</feature>
<evidence type="ECO:0000256" key="2">
    <source>
        <dbReference type="SAM" id="MobiDB-lite"/>
    </source>
</evidence>
<protein>
    <submittedName>
        <fullName evidence="3">Uncharacterized protein</fullName>
    </submittedName>
</protein>
<feature type="coiled-coil region" evidence="1">
    <location>
        <begin position="320"/>
        <end position="386"/>
    </location>
</feature>
<dbReference type="Proteomes" id="UP000823863">
    <property type="component" value="Unassembled WGS sequence"/>
</dbReference>
<feature type="region of interest" description="Disordered" evidence="2">
    <location>
        <begin position="1303"/>
        <end position="1370"/>
    </location>
</feature>
<evidence type="ECO:0000313" key="4">
    <source>
        <dbReference type="Proteomes" id="UP000823863"/>
    </source>
</evidence>
<dbReference type="Gene3D" id="3.40.50.11550">
    <property type="match status" value="1"/>
</dbReference>
<reference evidence="3" key="2">
    <citation type="submission" date="2021-04" db="EMBL/GenBank/DDBJ databases">
        <authorList>
            <person name="Gilroy R."/>
        </authorList>
    </citation>
    <scope>NUCLEOTIDE SEQUENCE</scope>
    <source>
        <strain evidence="3">CHK198-12963</strain>
    </source>
</reference>